<dbReference type="EMBL" id="SNYV01000014">
    <property type="protein sequence ID" value="TDQ77075.1"/>
    <property type="molecule type" value="Genomic_DNA"/>
</dbReference>
<accession>A0A4R6WC10</accession>
<proteinExistence type="predicted"/>
<protein>
    <submittedName>
        <fullName evidence="1">Uncharacterized protein</fullName>
    </submittedName>
</protein>
<gene>
    <name evidence="1" type="ORF">CLV99_2470</name>
</gene>
<dbReference type="RefSeq" id="WP_162850101.1">
    <property type="nucleotide sequence ID" value="NZ_SNYV01000014.1"/>
</dbReference>
<organism evidence="1 2">
    <name type="scientific">Sphingobacterium yanglingense</name>
    <dbReference type="NCBI Taxonomy" id="1437280"/>
    <lineage>
        <taxon>Bacteria</taxon>
        <taxon>Pseudomonadati</taxon>
        <taxon>Bacteroidota</taxon>
        <taxon>Sphingobacteriia</taxon>
        <taxon>Sphingobacteriales</taxon>
        <taxon>Sphingobacteriaceae</taxon>
        <taxon>Sphingobacterium</taxon>
    </lineage>
</organism>
<keyword evidence="2" id="KW-1185">Reference proteome</keyword>
<comment type="caution">
    <text evidence="1">The sequence shown here is derived from an EMBL/GenBank/DDBJ whole genome shotgun (WGS) entry which is preliminary data.</text>
</comment>
<sequence length="47" mass="5426">MELNKELLIERLSTKLELRGAFLYDYGIGEDAKEHLMANLKLLNTMS</sequence>
<dbReference type="Proteomes" id="UP000295292">
    <property type="component" value="Unassembled WGS sequence"/>
</dbReference>
<dbReference type="AlphaFoldDB" id="A0A4R6WC10"/>
<evidence type="ECO:0000313" key="2">
    <source>
        <dbReference type="Proteomes" id="UP000295292"/>
    </source>
</evidence>
<evidence type="ECO:0000313" key="1">
    <source>
        <dbReference type="EMBL" id="TDQ77075.1"/>
    </source>
</evidence>
<reference evidence="1 2" key="1">
    <citation type="submission" date="2019-03" db="EMBL/GenBank/DDBJ databases">
        <title>Genomic Encyclopedia of Archaeal and Bacterial Type Strains, Phase II (KMG-II): from individual species to whole genera.</title>
        <authorList>
            <person name="Goeker M."/>
        </authorList>
    </citation>
    <scope>NUCLEOTIDE SEQUENCE [LARGE SCALE GENOMIC DNA]</scope>
    <source>
        <strain evidence="1 2">DSM 28353</strain>
    </source>
</reference>
<name>A0A4R6WC10_9SPHI</name>